<feature type="chain" id="PRO_5039681156" description="Transglutaminase-like domain-containing protein" evidence="3">
    <location>
        <begin position="28"/>
        <end position="477"/>
    </location>
</feature>
<organism evidence="6 8">
    <name type="scientific">Xiamenia xianingshaonis</name>
    <dbReference type="NCBI Taxonomy" id="2682776"/>
    <lineage>
        <taxon>Bacteria</taxon>
        <taxon>Bacillati</taxon>
        <taxon>Actinomycetota</taxon>
        <taxon>Coriobacteriia</taxon>
        <taxon>Eggerthellales</taxon>
        <taxon>Eggerthellaceae</taxon>
        <taxon>Xiamenia</taxon>
    </lineage>
</organism>
<gene>
    <name evidence="5" type="ORF">GMI68_05965</name>
    <name evidence="6" type="ORF">J7S26_02445</name>
</gene>
<dbReference type="PROSITE" id="PS51170">
    <property type="entry name" value="CW"/>
    <property type="match status" value="5"/>
</dbReference>
<evidence type="ECO:0000313" key="6">
    <source>
        <dbReference type="EMBL" id="QTU84795.1"/>
    </source>
</evidence>
<protein>
    <recommendedName>
        <fullName evidence="4">Transglutaminase-like domain-containing protein</fullName>
    </recommendedName>
</protein>
<dbReference type="AlphaFoldDB" id="A0A9E6MRF8"/>
<dbReference type="EMBL" id="CP072829">
    <property type="protein sequence ID" value="QTU84795.1"/>
    <property type="molecule type" value="Genomic_DNA"/>
</dbReference>
<feature type="repeat" description="Cell wall-binding" evidence="2">
    <location>
        <begin position="191"/>
        <end position="210"/>
    </location>
</feature>
<dbReference type="KEGG" id="ebz:J7S26_02445"/>
<sequence length="477" mass="54080">MFGKLTFRGFVAATLLSLLMVPGIAFADEANAAAADVSMTSEVIESDAPEQGEEKPAPKHRDELAYVDGAWYAFDAAGNDTGVVRLRQGWNTYDGQRYWLENASTMARDQWKKIDGARYRFDGKGRMLTGHQQIDGKRYFFFDDGKMLSGSGWTKVANRWYYLGASGVLAADEWKKIAGTWYLFDEKGRMRTGWAQVDGRWYLLDASGAMQTGWKNIGGSWYYLRGSGAMAEGWARVGGTWYYLKPGSGAMQTGWIELDDTWYYLDASGAMQTGWNFIKNKWYYLGGSGAMKTGWKKIGNTWYCFNESGSMKSREWYFDEDYDWWYYFAASGRMVPKADTGLHDMIEGIIDDKIGRGPGALKRAFNYTVSYAYRNGSKYPSGEWSVPYAKEMYRRGSGNCYRFAALFCWLARGLGYDAEVVSGWVPGRAVAKAPHGWVEIRQGGGRYVCDPDLAHEIPSRNWYMRTYANAPTAYGWW</sequence>
<evidence type="ECO:0000256" key="3">
    <source>
        <dbReference type="SAM" id="SignalP"/>
    </source>
</evidence>
<dbReference type="Pfam" id="PF19127">
    <property type="entry name" value="Choline_bind_3"/>
    <property type="match status" value="3"/>
</dbReference>
<reference evidence="5 7" key="1">
    <citation type="submission" date="2019-11" db="EMBL/GenBank/DDBJ databases">
        <title>Eggerthellaceae novel genus isolated from the rectal contents of marmort.</title>
        <authorList>
            <person name="Zhang G."/>
        </authorList>
    </citation>
    <scope>NUCLEOTIDE SEQUENCE [LARGE SCALE GENOMIC DNA]</scope>
    <source>
        <strain evidence="7">zg-886</strain>
        <strain evidence="5">Zg-886</strain>
    </source>
</reference>
<dbReference type="InterPro" id="IPR018337">
    <property type="entry name" value="Cell_wall/Cho-bd_repeat"/>
</dbReference>
<keyword evidence="1" id="KW-0677">Repeat</keyword>
<dbReference type="EMBL" id="WPCR01000007">
    <property type="protein sequence ID" value="NHM14313.1"/>
    <property type="molecule type" value="Genomic_DNA"/>
</dbReference>
<reference evidence="6" key="2">
    <citation type="submission" date="2021-04" db="EMBL/GenBank/DDBJ databases">
        <title>Novel species in family Eggerthellaceae.</title>
        <authorList>
            <person name="Zhang G."/>
        </authorList>
    </citation>
    <scope>NUCLEOTIDE SEQUENCE</scope>
    <source>
        <strain evidence="6">Zg-886</strain>
    </source>
</reference>
<evidence type="ECO:0000313" key="5">
    <source>
        <dbReference type="EMBL" id="NHM14313.1"/>
    </source>
</evidence>
<dbReference type="Gene3D" id="2.10.270.10">
    <property type="entry name" value="Cholin Binding"/>
    <property type="match status" value="4"/>
</dbReference>
<feature type="repeat" description="Cell wall-binding" evidence="2">
    <location>
        <begin position="292"/>
        <end position="311"/>
    </location>
</feature>
<feature type="signal peptide" evidence="3">
    <location>
        <begin position="1"/>
        <end position="27"/>
    </location>
</feature>
<dbReference type="SMART" id="SM00460">
    <property type="entry name" value="TGc"/>
    <property type="match status" value="1"/>
</dbReference>
<dbReference type="Gene3D" id="3.10.620.30">
    <property type="match status" value="1"/>
</dbReference>
<feature type="repeat" description="Cell wall-binding" evidence="2">
    <location>
        <begin position="252"/>
        <end position="271"/>
    </location>
</feature>
<name>A0A9E6MRF8_9ACTN</name>
<evidence type="ECO:0000259" key="4">
    <source>
        <dbReference type="SMART" id="SM00460"/>
    </source>
</evidence>
<feature type="domain" description="Transglutaminase-like" evidence="4">
    <location>
        <begin position="392"/>
        <end position="453"/>
    </location>
</feature>
<dbReference type="SUPFAM" id="SSF69360">
    <property type="entry name" value="Cell wall binding repeat"/>
    <property type="match status" value="2"/>
</dbReference>
<dbReference type="InterPro" id="IPR002931">
    <property type="entry name" value="Transglutaminase-like"/>
</dbReference>
<keyword evidence="3" id="KW-0732">Signal</keyword>
<dbReference type="SUPFAM" id="SSF54001">
    <property type="entry name" value="Cysteine proteinases"/>
    <property type="match status" value="1"/>
</dbReference>
<evidence type="ECO:0000256" key="2">
    <source>
        <dbReference type="PROSITE-ProRule" id="PRU00591"/>
    </source>
</evidence>
<feature type="repeat" description="Cell wall-binding" evidence="2">
    <location>
        <begin position="272"/>
        <end position="291"/>
    </location>
</feature>
<proteinExistence type="predicted"/>
<dbReference type="Pfam" id="PF01841">
    <property type="entry name" value="Transglut_core"/>
    <property type="match status" value="1"/>
</dbReference>
<dbReference type="Pfam" id="PF01473">
    <property type="entry name" value="Choline_bind_1"/>
    <property type="match status" value="3"/>
</dbReference>
<accession>A0A9E6MRF8</accession>
<dbReference type="Proteomes" id="UP000671910">
    <property type="component" value="Chromosome"/>
</dbReference>
<evidence type="ECO:0000313" key="8">
    <source>
        <dbReference type="Proteomes" id="UP000671910"/>
    </source>
</evidence>
<keyword evidence="7" id="KW-1185">Reference proteome</keyword>
<evidence type="ECO:0000256" key="1">
    <source>
        <dbReference type="ARBA" id="ARBA00022737"/>
    </source>
</evidence>
<dbReference type="RefSeq" id="WP_166339540.1">
    <property type="nucleotide sequence ID" value="NZ_CP072829.1"/>
</dbReference>
<feature type="repeat" description="Cell wall-binding" evidence="2">
    <location>
        <begin position="211"/>
        <end position="230"/>
    </location>
</feature>
<dbReference type="Proteomes" id="UP000636394">
    <property type="component" value="Unassembled WGS sequence"/>
</dbReference>
<dbReference type="InterPro" id="IPR038765">
    <property type="entry name" value="Papain-like_cys_pep_sf"/>
</dbReference>
<evidence type="ECO:0000313" key="7">
    <source>
        <dbReference type="Proteomes" id="UP000636394"/>
    </source>
</evidence>